<feature type="domain" description="Spondin" evidence="16">
    <location>
        <begin position="230"/>
        <end position="421"/>
    </location>
</feature>
<dbReference type="InterPro" id="IPR036880">
    <property type="entry name" value="Kunitz_BPTI_sf"/>
</dbReference>
<dbReference type="InterPro" id="IPR044004">
    <property type="entry name" value="TSP1_spondin_dom"/>
</dbReference>
<dbReference type="PROSITE" id="PS51019">
    <property type="entry name" value="REELIN"/>
    <property type="match status" value="1"/>
</dbReference>
<dbReference type="Pfam" id="PF00090">
    <property type="entry name" value="TSP_1"/>
    <property type="match status" value="3"/>
</dbReference>
<dbReference type="NCBIfam" id="NF038123">
    <property type="entry name" value="NF038123_dom"/>
    <property type="match status" value="1"/>
</dbReference>
<dbReference type="PROSITE" id="PS00280">
    <property type="entry name" value="BPTI_KUNITZ_1"/>
    <property type="match status" value="1"/>
</dbReference>
<feature type="domain" description="Reelin" evidence="15">
    <location>
        <begin position="58"/>
        <end position="229"/>
    </location>
</feature>
<evidence type="ECO:0000256" key="7">
    <source>
        <dbReference type="ARBA" id="ARBA00022737"/>
    </source>
</evidence>
<dbReference type="FunFam" id="4.10.410.10:FF:000080">
    <property type="entry name" value="Putative salivary kunitz domain protein"/>
    <property type="match status" value="1"/>
</dbReference>
<dbReference type="FunFam" id="2.60.40.2130:FF:000002">
    <property type="entry name" value="Putative Spondin-1"/>
    <property type="match status" value="1"/>
</dbReference>
<dbReference type="InterPro" id="IPR000884">
    <property type="entry name" value="TSP1_rpt"/>
</dbReference>
<keyword evidence="4" id="KW-0272">Extracellular matrix</keyword>
<dbReference type="FunFam" id="2.20.100.10:FF:000178">
    <property type="entry name" value="Pancreatic trypsin inhibitor"/>
    <property type="match status" value="1"/>
</dbReference>
<dbReference type="SUPFAM" id="SSF82895">
    <property type="entry name" value="TSP-1 type 1 repeat"/>
    <property type="match status" value="5"/>
</dbReference>
<feature type="domain" description="BPTI/Kunitz inhibitor" evidence="14">
    <location>
        <begin position="660"/>
        <end position="710"/>
    </location>
</feature>
<evidence type="ECO:0000259" key="15">
    <source>
        <dbReference type="PROSITE" id="PS51019"/>
    </source>
</evidence>
<feature type="compositionally biased region" description="Polar residues" evidence="12">
    <location>
        <begin position="406"/>
        <end position="418"/>
    </location>
</feature>
<dbReference type="InterPro" id="IPR002861">
    <property type="entry name" value="Reeler_dom"/>
</dbReference>
<keyword evidence="5" id="KW-0479">Metal-binding</keyword>
<dbReference type="PROSITE" id="PS50279">
    <property type="entry name" value="BPTI_KUNITZ_2"/>
    <property type="match status" value="1"/>
</dbReference>
<keyword evidence="9" id="KW-1015">Disulfide bond</keyword>
<dbReference type="PANTHER" id="PTHR11311:SF16">
    <property type="entry name" value="SPONDIN-1"/>
    <property type="match status" value="1"/>
</dbReference>
<dbReference type="CDD" id="cd00109">
    <property type="entry name" value="Kunitz-type"/>
    <property type="match status" value="1"/>
</dbReference>
<dbReference type="InterPro" id="IPR036383">
    <property type="entry name" value="TSP1_rpt_sf"/>
</dbReference>
<proteinExistence type="predicted"/>
<dbReference type="SMART" id="SM00131">
    <property type="entry name" value="KU"/>
    <property type="match status" value="1"/>
</dbReference>
<dbReference type="Pfam" id="PF06468">
    <property type="entry name" value="Spond_N"/>
    <property type="match status" value="1"/>
</dbReference>
<keyword evidence="3" id="KW-0964">Secreted</keyword>
<keyword evidence="7" id="KW-0677">Repeat</keyword>
<accession>A0A147BHW8</accession>
<dbReference type="CDD" id="cd08544">
    <property type="entry name" value="Reeler"/>
    <property type="match status" value="1"/>
</dbReference>
<keyword evidence="8" id="KW-0130">Cell adhesion</keyword>
<dbReference type="PROSITE" id="PS50092">
    <property type="entry name" value="TSP1"/>
    <property type="match status" value="5"/>
</dbReference>
<dbReference type="FunFam" id="2.20.100.10:FF:000026">
    <property type="entry name" value="Spondin 1"/>
    <property type="match status" value="1"/>
</dbReference>
<feature type="region of interest" description="Disordered" evidence="12">
    <location>
        <begin position="33"/>
        <end position="61"/>
    </location>
</feature>
<dbReference type="Pfam" id="PF19028">
    <property type="entry name" value="TSP1_spondin"/>
    <property type="match status" value="2"/>
</dbReference>
<evidence type="ECO:0000259" key="14">
    <source>
        <dbReference type="PROSITE" id="PS50279"/>
    </source>
</evidence>
<dbReference type="InterPro" id="IPR002223">
    <property type="entry name" value="Kunitz_BPTI"/>
</dbReference>
<evidence type="ECO:0000256" key="13">
    <source>
        <dbReference type="SAM" id="SignalP"/>
    </source>
</evidence>
<dbReference type="GO" id="GO:0007155">
    <property type="term" value="P:cell adhesion"/>
    <property type="evidence" value="ECO:0007669"/>
    <property type="project" value="UniProtKB-KW"/>
</dbReference>
<keyword evidence="6 13" id="KW-0732">Signal</keyword>
<dbReference type="PRINTS" id="PR00759">
    <property type="entry name" value="BASICPTASE"/>
</dbReference>
<feature type="compositionally biased region" description="Gly residues" evidence="12">
    <location>
        <begin position="43"/>
        <end position="54"/>
    </location>
</feature>
<evidence type="ECO:0000256" key="3">
    <source>
        <dbReference type="ARBA" id="ARBA00022525"/>
    </source>
</evidence>
<name>A0A147BHW8_IXORI</name>
<dbReference type="AlphaFoldDB" id="A0A147BHW8"/>
<comment type="subcellular location">
    <subcellularLocation>
        <location evidence="1">Secreted</location>
        <location evidence="1">Extracellular space</location>
        <location evidence="1">Extracellular matrix</location>
    </subcellularLocation>
</comment>
<evidence type="ECO:0000259" key="16">
    <source>
        <dbReference type="PROSITE" id="PS51020"/>
    </source>
</evidence>
<dbReference type="EMBL" id="GEGO01005005">
    <property type="protein sequence ID" value="JAR90399.1"/>
    <property type="molecule type" value="Transcribed_RNA"/>
</dbReference>
<dbReference type="InterPro" id="IPR051418">
    <property type="entry name" value="Spondin/Thrombospondin_T1"/>
</dbReference>
<feature type="signal peptide" evidence="13">
    <location>
        <begin position="1"/>
        <end position="29"/>
    </location>
</feature>
<dbReference type="GO" id="GO:0031012">
    <property type="term" value="C:extracellular matrix"/>
    <property type="evidence" value="ECO:0007669"/>
    <property type="project" value="TreeGrafter"/>
</dbReference>
<dbReference type="Pfam" id="PF02014">
    <property type="entry name" value="Reeler"/>
    <property type="match status" value="1"/>
</dbReference>
<dbReference type="InterPro" id="IPR009465">
    <property type="entry name" value="Spondin_N"/>
</dbReference>
<evidence type="ECO:0000256" key="1">
    <source>
        <dbReference type="ARBA" id="ARBA00004498"/>
    </source>
</evidence>
<dbReference type="PANTHER" id="PTHR11311">
    <property type="entry name" value="SPONDIN"/>
    <property type="match status" value="1"/>
</dbReference>
<dbReference type="Gene3D" id="2.60.40.2130">
    <property type="entry name" value="F-spondin domain"/>
    <property type="match status" value="1"/>
</dbReference>
<keyword evidence="10" id="KW-0325">Glycoprotein</keyword>
<protein>
    <recommendedName>
        <fullName evidence="2">Spondin-1</fullName>
    </recommendedName>
    <alternativeName>
        <fullName evidence="11">F-spondin</fullName>
    </alternativeName>
</protein>
<evidence type="ECO:0000256" key="8">
    <source>
        <dbReference type="ARBA" id="ARBA00022889"/>
    </source>
</evidence>
<dbReference type="Gene3D" id="2.20.100.10">
    <property type="entry name" value="Thrombospondin type-1 (TSP1) repeat"/>
    <property type="match status" value="5"/>
</dbReference>
<dbReference type="Pfam" id="PF00014">
    <property type="entry name" value="Kunitz_BPTI"/>
    <property type="match status" value="1"/>
</dbReference>
<dbReference type="InterPro" id="IPR038678">
    <property type="entry name" value="Spondin_N_sf"/>
</dbReference>
<dbReference type="Gene3D" id="2.60.40.4060">
    <property type="entry name" value="Reeler domain"/>
    <property type="match status" value="1"/>
</dbReference>
<evidence type="ECO:0000256" key="2">
    <source>
        <dbReference type="ARBA" id="ARBA00019594"/>
    </source>
</evidence>
<dbReference type="PROSITE" id="PS51020">
    <property type="entry name" value="SPONDIN"/>
    <property type="match status" value="1"/>
</dbReference>
<dbReference type="Gene3D" id="4.10.410.10">
    <property type="entry name" value="Pancreatic trypsin inhibitor Kunitz domain"/>
    <property type="match status" value="1"/>
</dbReference>
<evidence type="ECO:0000256" key="12">
    <source>
        <dbReference type="SAM" id="MobiDB-lite"/>
    </source>
</evidence>
<evidence type="ECO:0000256" key="10">
    <source>
        <dbReference type="ARBA" id="ARBA00023180"/>
    </source>
</evidence>
<evidence type="ECO:0000313" key="17">
    <source>
        <dbReference type="EMBL" id="JAR90399.1"/>
    </source>
</evidence>
<evidence type="ECO:0000256" key="6">
    <source>
        <dbReference type="ARBA" id="ARBA00022729"/>
    </source>
</evidence>
<dbReference type="InterPro" id="IPR042307">
    <property type="entry name" value="Reeler_sf"/>
</dbReference>
<reference evidence="17" key="1">
    <citation type="journal article" date="2018" name="PLoS Negl. Trop. Dis.">
        <title>Sialome diversity of ticks revealed by RNAseq of single tick salivary glands.</title>
        <authorList>
            <person name="Perner J."/>
            <person name="Kropackova S."/>
            <person name="Kopacek P."/>
            <person name="Ribeiro J.M."/>
        </authorList>
    </citation>
    <scope>NUCLEOTIDE SEQUENCE</scope>
    <source>
        <strain evidence="17">Siblings of single egg batch collected in Ceske Budejovice</strain>
        <tissue evidence="17">Salivary glands</tissue>
    </source>
</reference>
<dbReference type="SUPFAM" id="SSF57362">
    <property type="entry name" value="BPTI-like"/>
    <property type="match status" value="1"/>
</dbReference>
<dbReference type="SMART" id="SM00209">
    <property type="entry name" value="TSP1"/>
    <property type="match status" value="5"/>
</dbReference>
<sequence>MVHRRPRTLCPVALATAVALVSVASVALRVPPPSTSDVRHDGLGVGGEVGAGVGGDDEQASPLPTRRRFVGLCNRVPPGVLTDKSPGYNNFSIVISGSPKKYVPGEAYTVSIQGRKEALGGATSQKFIGFMLVVESQDQNRITQDVGNFQLFGDALSKFSEDCPHAVVQTSLVHKAEVSVLWVAPPAGSGCVVFKATVVENRDSWYMDEGELTKELCQEEQENDDEQPEVLDECCACDEAKYEMTFEGLWSRYTHPKGFPDNEWLTHFSDIIGASHAADFKMWEYEGFASEGVKSVAEHGATKKLESELKAKSGKIRTIIKARGLWYPNVNGKTFAVFRLDKKHHVMSVLSMLGPSPDWIVGVSSLELCLKNCSWITEKTMNLYPWDAGTSEGVTYVIGQREATSPQQRIQKITSSNPHHTDSPFYDPTGAPMKPVARLTVTRQRIYEKSCDEEVEPNTPPPLETPVPVDQRPECAVTEWSKFGSCSVTCGQGVRTRTRSFLMRDKAFMFNCKTQLVDRDVCEIDCSGGVSCETTPWSEWGDCSVTCGKGVRIRQRKYKQHMARKRCTLELMEKEMCVAPVMTCKDAPEVIDPNCAVTQWAEWSPCTATCGKGIKVRTRAYLNAMTAAMAMCNVEQIQKAPCMAENADCKVDSQEAHEICLLPKDIGPCRGYFPRWYYDSTKRMCLQFVYGGCRGNRNRFERYSECNKMCEVTISPPLSTLTSLPPHNGLPTTSDEPTSPVIDCVLTPWSQWGPCSKTCGNGRRERRRMIKLNPQNGGKPCPKKLVQRRRCKENPPCPVDCMLTPWSEWRPCSKTCGVGAVQERHRTIKRHPKNGGSTCDATFERRYCTLPPCDYHR</sequence>
<organism evidence="17">
    <name type="scientific">Ixodes ricinus</name>
    <name type="common">Common tick</name>
    <name type="synonym">Acarus ricinus</name>
    <dbReference type="NCBI Taxonomy" id="34613"/>
    <lineage>
        <taxon>Eukaryota</taxon>
        <taxon>Metazoa</taxon>
        <taxon>Ecdysozoa</taxon>
        <taxon>Arthropoda</taxon>
        <taxon>Chelicerata</taxon>
        <taxon>Arachnida</taxon>
        <taxon>Acari</taxon>
        <taxon>Parasitiformes</taxon>
        <taxon>Ixodida</taxon>
        <taxon>Ixodoidea</taxon>
        <taxon>Ixodidae</taxon>
        <taxon>Ixodinae</taxon>
        <taxon>Ixodes</taxon>
    </lineage>
</organism>
<feature type="chain" id="PRO_5007542364" description="Spondin-1" evidence="13">
    <location>
        <begin position="30"/>
        <end position="857"/>
    </location>
</feature>
<feature type="region of interest" description="Disordered" evidence="12">
    <location>
        <begin position="406"/>
        <end position="429"/>
    </location>
</feature>
<dbReference type="GO" id="GO:0004867">
    <property type="term" value="F:serine-type endopeptidase inhibitor activity"/>
    <property type="evidence" value="ECO:0007669"/>
    <property type="project" value="InterPro"/>
</dbReference>
<evidence type="ECO:0000256" key="9">
    <source>
        <dbReference type="ARBA" id="ARBA00023157"/>
    </source>
</evidence>
<evidence type="ECO:0000256" key="4">
    <source>
        <dbReference type="ARBA" id="ARBA00022530"/>
    </source>
</evidence>
<dbReference type="GO" id="GO:0046872">
    <property type="term" value="F:metal ion binding"/>
    <property type="evidence" value="ECO:0007669"/>
    <property type="project" value="UniProtKB-KW"/>
</dbReference>
<feature type="region of interest" description="Disordered" evidence="12">
    <location>
        <begin position="451"/>
        <end position="470"/>
    </location>
</feature>
<evidence type="ECO:0000256" key="11">
    <source>
        <dbReference type="ARBA" id="ARBA00030964"/>
    </source>
</evidence>
<dbReference type="InterPro" id="IPR020901">
    <property type="entry name" value="Prtase_inh_Kunz-CS"/>
</dbReference>
<evidence type="ECO:0000256" key="5">
    <source>
        <dbReference type="ARBA" id="ARBA00022723"/>
    </source>
</evidence>